<feature type="transmembrane region" description="Helical" evidence="1">
    <location>
        <begin position="143"/>
        <end position="166"/>
    </location>
</feature>
<name>A0AB37Z8S6_9PSED</name>
<dbReference type="RefSeq" id="WP_143003815.1">
    <property type="nucleotide sequence ID" value="NZ_FMTL01000002.1"/>
</dbReference>
<evidence type="ECO:0008006" key="4">
    <source>
        <dbReference type="Google" id="ProtNLM"/>
    </source>
</evidence>
<keyword evidence="1" id="KW-0812">Transmembrane</keyword>
<evidence type="ECO:0000313" key="3">
    <source>
        <dbReference type="Proteomes" id="UP000242418"/>
    </source>
</evidence>
<evidence type="ECO:0000256" key="1">
    <source>
        <dbReference type="SAM" id="Phobius"/>
    </source>
</evidence>
<sequence length="352" mass="40532">MEYISVAIKAMVTVFLTLVINKFLSIFRRRQLYVTVHSVINNLSYKAGGYTVSLVVGNKGKDKEKAVEIVFPKNKVCKVVSSDYSGVTSDGRKIKIDRVLAGQRIETIVYVSGEFEPGRKNKPFVKSEDANGKSFYGRGMEPVGAGPIFLFFSVFGAILSMGYFVYDGKSPFDGYYSLRYWSFYNAGFSVDDIQENKFLSGLYPFDKDLPISFLRVEKAKGNRYLHFSIQNRTPEVLKVSAEYMTRDSRLYVRERLAAYNIFDEKESDAELRRIDEKYNALDWDERRWGPIYLKAGETKGIKMPRPIRGSDSIEDFAVEFRVTGERRGLDEKYRFHPEESKEAREDIVRSLR</sequence>
<keyword evidence="1" id="KW-1133">Transmembrane helix</keyword>
<dbReference type="Proteomes" id="UP000242418">
    <property type="component" value="Unassembled WGS sequence"/>
</dbReference>
<dbReference type="AlphaFoldDB" id="A0AB37Z8S6"/>
<evidence type="ECO:0000313" key="2">
    <source>
        <dbReference type="EMBL" id="SCW65392.1"/>
    </source>
</evidence>
<keyword evidence="3" id="KW-1185">Reference proteome</keyword>
<accession>A0AB37Z8S6</accession>
<keyword evidence="1" id="KW-0472">Membrane</keyword>
<gene>
    <name evidence="2" type="ORF">SAMN05216370_2501</name>
</gene>
<dbReference type="EMBL" id="FMTL01000002">
    <property type="protein sequence ID" value="SCW65392.1"/>
    <property type="molecule type" value="Genomic_DNA"/>
</dbReference>
<organism evidence="2 3">
    <name type="scientific">Pseudomonas peli</name>
    <dbReference type="NCBI Taxonomy" id="592361"/>
    <lineage>
        <taxon>Bacteria</taxon>
        <taxon>Pseudomonadati</taxon>
        <taxon>Pseudomonadota</taxon>
        <taxon>Gammaproteobacteria</taxon>
        <taxon>Pseudomonadales</taxon>
        <taxon>Pseudomonadaceae</taxon>
        <taxon>Pseudomonas</taxon>
    </lineage>
</organism>
<comment type="caution">
    <text evidence="2">The sequence shown here is derived from an EMBL/GenBank/DDBJ whole genome shotgun (WGS) entry which is preliminary data.</text>
</comment>
<protein>
    <recommendedName>
        <fullName evidence="4">DUF3592 domain-containing protein</fullName>
    </recommendedName>
</protein>
<feature type="transmembrane region" description="Helical" evidence="1">
    <location>
        <begin position="6"/>
        <end position="24"/>
    </location>
</feature>
<proteinExistence type="predicted"/>
<reference evidence="2 3" key="1">
    <citation type="submission" date="2016-10" db="EMBL/GenBank/DDBJ databases">
        <authorList>
            <person name="Varghese N."/>
            <person name="Submissions S."/>
        </authorList>
    </citation>
    <scope>NUCLEOTIDE SEQUENCE [LARGE SCALE GENOMIC DNA]</scope>
    <source>
        <strain evidence="2 3">DSM 17833</strain>
    </source>
</reference>